<protein>
    <submittedName>
        <fullName evidence="2">Uncharacterized protein</fullName>
    </submittedName>
</protein>
<reference evidence="2" key="2">
    <citation type="journal article" date="2015" name="Data Brief">
        <title>Shoot transcriptome of the giant reed, Arundo donax.</title>
        <authorList>
            <person name="Barrero R.A."/>
            <person name="Guerrero F.D."/>
            <person name="Moolhuijzen P."/>
            <person name="Goolsby J.A."/>
            <person name="Tidwell J."/>
            <person name="Bellgard S.E."/>
            <person name="Bellgard M.I."/>
        </authorList>
    </citation>
    <scope>NUCLEOTIDE SEQUENCE</scope>
    <source>
        <tissue evidence="2">Shoot tissue taken approximately 20 cm above the soil surface</tissue>
    </source>
</reference>
<reference evidence="2" key="1">
    <citation type="submission" date="2014-09" db="EMBL/GenBank/DDBJ databases">
        <authorList>
            <person name="Magalhaes I.L.F."/>
            <person name="Oliveira U."/>
            <person name="Santos F.R."/>
            <person name="Vidigal T.H.D.A."/>
            <person name="Brescovit A.D."/>
            <person name="Santos A.J."/>
        </authorList>
    </citation>
    <scope>NUCLEOTIDE SEQUENCE</scope>
    <source>
        <tissue evidence="2">Shoot tissue taken approximately 20 cm above the soil surface</tissue>
    </source>
</reference>
<feature type="region of interest" description="Disordered" evidence="1">
    <location>
        <begin position="1"/>
        <end position="28"/>
    </location>
</feature>
<evidence type="ECO:0000313" key="2">
    <source>
        <dbReference type="EMBL" id="JAD49668.1"/>
    </source>
</evidence>
<proteinExistence type="predicted"/>
<organism evidence="2">
    <name type="scientific">Arundo donax</name>
    <name type="common">Giant reed</name>
    <name type="synonym">Donax arundinaceus</name>
    <dbReference type="NCBI Taxonomy" id="35708"/>
    <lineage>
        <taxon>Eukaryota</taxon>
        <taxon>Viridiplantae</taxon>
        <taxon>Streptophyta</taxon>
        <taxon>Embryophyta</taxon>
        <taxon>Tracheophyta</taxon>
        <taxon>Spermatophyta</taxon>
        <taxon>Magnoliopsida</taxon>
        <taxon>Liliopsida</taxon>
        <taxon>Poales</taxon>
        <taxon>Poaceae</taxon>
        <taxon>PACMAD clade</taxon>
        <taxon>Arundinoideae</taxon>
        <taxon>Arundineae</taxon>
        <taxon>Arundo</taxon>
    </lineage>
</organism>
<dbReference type="EMBL" id="GBRH01248227">
    <property type="protein sequence ID" value="JAD49668.1"/>
    <property type="molecule type" value="Transcribed_RNA"/>
</dbReference>
<dbReference type="AlphaFoldDB" id="A0A0A9AIK2"/>
<accession>A0A0A9AIK2</accession>
<evidence type="ECO:0000256" key="1">
    <source>
        <dbReference type="SAM" id="MobiDB-lite"/>
    </source>
</evidence>
<sequence length="43" mass="4206">MKCGVVANQSGPEDPNDGSADQSTYADEAGMTVGGVAISGFDG</sequence>
<name>A0A0A9AIK2_ARUDO</name>